<feature type="compositionally biased region" description="Basic and acidic residues" evidence="10">
    <location>
        <begin position="1367"/>
        <end position="1378"/>
    </location>
</feature>
<evidence type="ECO:0000256" key="5">
    <source>
        <dbReference type="ARBA" id="ARBA00022857"/>
    </source>
</evidence>
<evidence type="ECO:0000256" key="3">
    <source>
        <dbReference type="ARBA" id="ARBA00022692"/>
    </source>
</evidence>
<name>A0A9P8A9I3_MORAP</name>
<keyword evidence="3 9" id="KW-0812">Transmembrane</keyword>
<dbReference type="NCBIfam" id="TIGR00533">
    <property type="entry name" value="HMG_CoA_R_NADP"/>
    <property type="match status" value="1"/>
</dbReference>
<dbReference type="InterPro" id="IPR009023">
    <property type="entry name" value="HMG_CoA_Rdtase_NAD(P)-bd_sf"/>
</dbReference>
<evidence type="ECO:0000256" key="10">
    <source>
        <dbReference type="SAM" id="MobiDB-lite"/>
    </source>
</evidence>
<evidence type="ECO:0000256" key="7">
    <source>
        <dbReference type="ARBA" id="ARBA00023002"/>
    </source>
</evidence>
<dbReference type="GO" id="GO:0006696">
    <property type="term" value="P:ergosterol biosynthetic process"/>
    <property type="evidence" value="ECO:0007669"/>
    <property type="project" value="TreeGrafter"/>
</dbReference>
<dbReference type="GO" id="GO:0008299">
    <property type="term" value="P:isoprenoid biosynthetic process"/>
    <property type="evidence" value="ECO:0007669"/>
    <property type="project" value="InterPro"/>
</dbReference>
<dbReference type="InterPro" id="IPR023282">
    <property type="entry name" value="HMG_CoA_Rdtase_N"/>
</dbReference>
<evidence type="ECO:0000259" key="11">
    <source>
        <dbReference type="PROSITE" id="PS50156"/>
    </source>
</evidence>
<feature type="region of interest" description="Disordered" evidence="10">
    <location>
        <begin position="1245"/>
        <end position="1264"/>
    </location>
</feature>
<feature type="transmembrane region" description="Helical" evidence="9">
    <location>
        <begin position="391"/>
        <end position="412"/>
    </location>
</feature>
<dbReference type="SUPFAM" id="SSF55035">
    <property type="entry name" value="NAD-binding domain of HMG-CoA reductase"/>
    <property type="match status" value="1"/>
</dbReference>
<feature type="transmembrane region" description="Helical" evidence="9">
    <location>
        <begin position="419"/>
        <end position="440"/>
    </location>
</feature>
<feature type="region of interest" description="Disordered" evidence="10">
    <location>
        <begin position="1750"/>
        <end position="1786"/>
    </location>
</feature>
<dbReference type="InterPro" id="IPR000731">
    <property type="entry name" value="SSD"/>
</dbReference>
<feature type="region of interest" description="Disordered" evidence="10">
    <location>
        <begin position="85"/>
        <end position="112"/>
    </location>
</feature>
<dbReference type="InterPro" id="IPR023076">
    <property type="entry name" value="HMG_CoA_Rdtase_CS"/>
</dbReference>
<dbReference type="EMBL" id="JAIFTL010000057">
    <property type="protein sequence ID" value="KAG9324762.1"/>
    <property type="molecule type" value="Genomic_DNA"/>
</dbReference>
<dbReference type="InterPro" id="IPR004554">
    <property type="entry name" value="HMG_CoA_Rdtase_eu_arc"/>
</dbReference>
<keyword evidence="4 9" id="KW-0256">Endoplasmic reticulum</keyword>
<feature type="region of interest" description="Disordered" evidence="10">
    <location>
        <begin position="1437"/>
        <end position="1464"/>
    </location>
</feature>
<evidence type="ECO:0000256" key="9">
    <source>
        <dbReference type="RuleBase" id="RU361219"/>
    </source>
</evidence>
<dbReference type="SUPFAM" id="SSF56542">
    <property type="entry name" value="Substrate-binding domain of HMG-CoA reductase"/>
    <property type="match status" value="1"/>
</dbReference>
<dbReference type="PROSITE" id="PS50065">
    <property type="entry name" value="HMG_COA_REDUCTASE_4"/>
    <property type="match status" value="1"/>
</dbReference>
<comment type="pathway">
    <text evidence="9">Metabolic intermediate biosynthesis; (R)-mevalonate biosynthesis; (R)-mevalonate from acetyl-CoA: step 3/3.</text>
</comment>
<feature type="transmembrane region" description="Helical" evidence="9">
    <location>
        <begin position="532"/>
        <end position="554"/>
    </location>
</feature>
<evidence type="ECO:0000256" key="8">
    <source>
        <dbReference type="ARBA" id="ARBA00023136"/>
    </source>
</evidence>
<accession>A0A9P8A9I3</accession>
<dbReference type="GO" id="GO:0015936">
    <property type="term" value="P:coenzyme A metabolic process"/>
    <property type="evidence" value="ECO:0007669"/>
    <property type="project" value="InterPro"/>
</dbReference>
<dbReference type="Gene3D" id="3.90.770.10">
    <property type="entry name" value="3-hydroxy-3-methylglutaryl-coenzyme A Reductase, Chain A, domain 2"/>
    <property type="match status" value="1"/>
</dbReference>
<keyword evidence="7 9" id="KW-0560">Oxidoreductase</keyword>
<dbReference type="FunFam" id="3.90.770.10:FF:000001">
    <property type="entry name" value="3-hydroxy-3-methylglutaryl coenzyme A reductase"/>
    <property type="match status" value="1"/>
</dbReference>
<reference evidence="12" key="1">
    <citation type="submission" date="2021-07" db="EMBL/GenBank/DDBJ databases">
        <title>Draft genome of Mortierella alpina, strain LL118, isolated from an aspen leaf litter sample.</title>
        <authorList>
            <person name="Yang S."/>
            <person name="Vinatzer B.A."/>
        </authorList>
    </citation>
    <scope>NUCLEOTIDE SEQUENCE</scope>
    <source>
        <strain evidence="12">LL118</strain>
    </source>
</reference>
<dbReference type="Pfam" id="PF00368">
    <property type="entry name" value="HMG-CoA_red"/>
    <property type="match status" value="1"/>
</dbReference>
<dbReference type="FunFam" id="1.10.3270.10:FF:000001">
    <property type="entry name" value="3-hydroxy-3-methylglutaryl coenzyme A reductase"/>
    <property type="match status" value="1"/>
</dbReference>
<feature type="compositionally biased region" description="Low complexity" evidence="10">
    <location>
        <begin position="1608"/>
        <end position="1620"/>
    </location>
</feature>
<dbReference type="InterPro" id="IPR009029">
    <property type="entry name" value="HMG_CoA_Rdtase_sub-bd_dom_sf"/>
</dbReference>
<dbReference type="FunFam" id="3.30.70.420:FF:000001">
    <property type="entry name" value="3-hydroxy-3-methylglutaryl coenzyme A reductase"/>
    <property type="match status" value="1"/>
</dbReference>
<dbReference type="GO" id="GO:0005778">
    <property type="term" value="C:peroxisomal membrane"/>
    <property type="evidence" value="ECO:0007669"/>
    <property type="project" value="TreeGrafter"/>
</dbReference>
<evidence type="ECO:0000313" key="13">
    <source>
        <dbReference type="Proteomes" id="UP000717515"/>
    </source>
</evidence>
<dbReference type="GO" id="GO:0005789">
    <property type="term" value="C:endoplasmic reticulum membrane"/>
    <property type="evidence" value="ECO:0007669"/>
    <property type="project" value="UniProtKB-SubCell"/>
</dbReference>
<dbReference type="InterPro" id="IPR002202">
    <property type="entry name" value="HMG_CoA_Rdtase"/>
</dbReference>
<dbReference type="PRINTS" id="PR00071">
    <property type="entry name" value="HMGCOARDTASE"/>
</dbReference>
<feature type="domain" description="SSD" evidence="11">
    <location>
        <begin position="390"/>
        <end position="554"/>
    </location>
</feature>
<dbReference type="PROSITE" id="PS50156">
    <property type="entry name" value="SSD"/>
    <property type="match status" value="1"/>
</dbReference>
<evidence type="ECO:0000313" key="12">
    <source>
        <dbReference type="EMBL" id="KAG9324762.1"/>
    </source>
</evidence>
<dbReference type="PROSITE" id="PS00066">
    <property type="entry name" value="HMG_COA_REDUCTASE_1"/>
    <property type="match status" value="1"/>
</dbReference>
<dbReference type="EC" id="1.1.1.34" evidence="9"/>
<feature type="region of interest" description="Disordered" evidence="10">
    <location>
        <begin position="1829"/>
        <end position="1891"/>
    </location>
</feature>
<feature type="compositionally biased region" description="Low complexity" evidence="10">
    <location>
        <begin position="1494"/>
        <end position="1511"/>
    </location>
</feature>
<evidence type="ECO:0000256" key="2">
    <source>
        <dbReference type="ARBA" id="ARBA00007661"/>
    </source>
</evidence>
<feature type="region of interest" description="Disordered" evidence="10">
    <location>
        <begin position="1344"/>
        <end position="1378"/>
    </location>
</feature>
<proteinExistence type="inferred from homology"/>
<organism evidence="12 13">
    <name type="scientific">Mortierella alpina</name>
    <name type="common">Oleaginous fungus</name>
    <name type="synonym">Mortierella renispora</name>
    <dbReference type="NCBI Taxonomy" id="64518"/>
    <lineage>
        <taxon>Eukaryota</taxon>
        <taxon>Fungi</taxon>
        <taxon>Fungi incertae sedis</taxon>
        <taxon>Mucoromycota</taxon>
        <taxon>Mortierellomycotina</taxon>
        <taxon>Mortierellomycetes</taxon>
        <taxon>Mortierellales</taxon>
        <taxon>Mortierellaceae</taxon>
        <taxon>Mortierella</taxon>
    </lineage>
</organism>
<evidence type="ECO:0000256" key="1">
    <source>
        <dbReference type="ARBA" id="ARBA00004477"/>
    </source>
</evidence>
<gene>
    <name evidence="12" type="ORF">KVV02_005353</name>
</gene>
<dbReference type="PANTHER" id="PTHR10572">
    <property type="entry name" value="3-HYDROXY-3-METHYLGLUTARYL-COENZYME A REDUCTASE"/>
    <property type="match status" value="1"/>
</dbReference>
<comment type="subcellular location">
    <subcellularLocation>
        <location evidence="1 9">Endoplasmic reticulum membrane</location>
        <topology evidence="1 9">Multi-pass membrane protein</topology>
    </subcellularLocation>
</comment>
<dbReference type="CDD" id="cd00643">
    <property type="entry name" value="HMG-CoA_reductase_classI"/>
    <property type="match status" value="1"/>
</dbReference>
<dbReference type="Gene3D" id="3.30.70.420">
    <property type="entry name" value="Hydroxymethylglutaryl-CoA reductase, class I/II, NAD/NADP-binding domain"/>
    <property type="match status" value="1"/>
</dbReference>
<sequence length="1930" mass="209243">MYSFSHALFLARTVSLHRYRFLSLFLSFSLSLSLSLSLCLSLILFLLLSLLPTVFSPSLSSSPSFASPSSQQPSIAHLNSRRAVGLQPDPKMTGKTHTPDTRTRKSHRHHHHEDLDAVALDSRYRNSALRRVLHGIATVTTQHPIESITLCLILASFAYFTLFNTIRHSTFFDINNVVIYQPATVIAHPGQDRFVPFEKSTSKIPRNAQQLQLKQILVTADASSASAAIDTEQHLTKPVLASVLQLQTLIEDQVLVSPQQLWDRDLQSLIKDGNVLATVTENIETLDYLFKDLRSTVVPKDTLLNHSGSPHPSGATPALVLSYAFDANGPFQSRLAQAWESKVSHLNMPTLKSQSRLLQDEKSALAWVGAALLDVAHKIQTLVEKASTIDVFVILTAYFIMFCSFGLLFVNMRKLGSQFTLGLSVLVGGSFAFMGAVITVHNLGIYVNPIQLSEAIPFFIITVGYERAYTLSKAVLRPTLAAEHVPESIQKHVVSALESVGPILIRNCAIEIAVLLCGFLSGIPGLKEFCLLAAFMLFYDLALLFTFYTAILTLKLELRRIRESSKAPTLFRELTLKALLGSGSDTMDKQASVSEQMPTKTETRIVARLKLALIVGFVAMHLLSVCTTLTQSPEDITSAGSSVDVSGPSVAPVLENLLALHRASTLKDLPMIVEVAPALAFQYQAPMVSSSAQWTERPVEKMFGLWSYLIQDPVLSKYISLMLAASLLLNIFLLNVAKQSRQALAPTPAQTTSTVTTVVATTTKIAAAATTTHGRKASITATTSSVKVQPTHVQRVASLPEPKAVVESALVKEGDWALVRPVEECMELIKSDAGARAITDEELVMLVNSNKIPSYALEKTLGDLTRAVKIRRALISRATHTKTLETSLLPMHYYDYSKVMGQCCENVIGYMPLPVGVAGPFNIDGQVLYLPMATTEGALVASTSRGCKAINAGGGATTVLLADGMTRGPCVEFPNIVEAGFCKKWLEGEGLEVMQEAFNSTTRFGRLRKLKVAVAGRLVFIRFSTTTGDAMGMNMISKGCERALEVLSERFPTMAVKSISGNYCTDKKPAAINWIEGRGKSVVAEAVIPGKIVESVLKTTVESLVELNLNKNLIGSAMAGAMGGFNAHAANILTAIYLATGQDPAQNVESSNCITLMKAVNNGQDLQISCTMPSIEVGTLGGGTALPPQASMLEMLGVRGSHPETPGANAQRLARIICAGVMAGELSLCAALAGKKSWTLGQVSYGPQPRSARRDHRPPHINSPYRGLASPCSSILFISSMIIPKQSCLVSGNAMGVLLKESNIGLLDMALSSPTLSSFLHTLEPYWEEFYADPSTIDFAEQTIPSEPHTTGSRRSSTSSLNGRFANEARKKDQDIRHQDQLCESNDEMDPWEAHWDTEALKMLLGITEWDIEQLYLEGGSTVDAFVTLEDSSQRAETLGDGTARAVPRTDQSPSPCTASEGSVQRTNAMEIFVHPGFYTLPSGAHTQSGRPDSNALSSSPASTASTNGAAVPMAGKRSRQEQDAVSDASEAILRHKRADSRSKTFHLGQSPLLYATEIRRHSVDVPPSAVSTPPYAWAYSTPPKTPSLSSSLFQDLAFADQPHPHQKPQQLQQQQQQQMHQRRHFAELPPGQPFVAATGLPPPMVATQSPPFLTRHQHLQDTPPYGTPRRPASRKRRASKFNVPDSYEHRQPMSHPAHAVPPPLQQQHGSARGVSPFSLYTTLPEHLTPQPQLQAQLLHQPPAPETQELYSVKSQPPAGVPGPQDSKLSHRGLSYRRNPGEVPASTLPPDHFIFQEAFLKMNGLHGNINSSNSGQNGQLVGASLPVHDKKTGAVPEGVAPSHHAHLSPDIIRKQGPGPRPTSETVGGLRRESLSRPERPRPSSTDPEQALSAAAVFARSLTTVSTLDPAATKLVSQLRLQESLCGSLDP</sequence>
<keyword evidence="6 9" id="KW-1133">Transmembrane helix</keyword>
<dbReference type="Proteomes" id="UP000717515">
    <property type="component" value="Unassembled WGS sequence"/>
</dbReference>
<keyword evidence="5 9" id="KW-0521">NADP</keyword>
<comment type="catalytic activity">
    <reaction evidence="9">
        <text>(R)-mevalonate + 2 NADP(+) + CoA = (3S)-3-hydroxy-3-methylglutaryl-CoA + 2 NADPH + 2 H(+)</text>
        <dbReference type="Rhea" id="RHEA:15989"/>
        <dbReference type="ChEBI" id="CHEBI:15378"/>
        <dbReference type="ChEBI" id="CHEBI:36464"/>
        <dbReference type="ChEBI" id="CHEBI:43074"/>
        <dbReference type="ChEBI" id="CHEBI:57287"/>
        <dbReference type="ChEBI" id="CHEBI:57783"/>
        <dbReference type="ChEBI" id="CHEBI:58349"/>
        <dbReference type="EC" id="1.1.1.34"/>
    </reaction>
</comment>
<feature type="compositionally biased region" description="Polar residues" evidence="10">
    <location>
        <begin position="1450"/>
        <end position="1464"/>
    </location>
</feature>
<dbReference type="InterPro" id="IPR023074">
    <property type="entry name" value="HMG_CoA_Rdtase_cat_sf"/>
</dbReference>
<comment type="similarity">
    <text evidence="2 9">Belongs to the HMG-CoA reductase family.</text>
</comment>
<feature type="compositionally biased region" description="Basic and acidic residues" evidence="10">
    <location>
        <begin position="1869"/>
        <end position="1881"/>
    </location>
</feature>
<protein>
    <recommendedName>
        <fullName evidence="9">3-hydroxy-3-methylglutaryl coenzyme A reductase</fullName>
        <shortName evidence="9">HMG-CoA reductase</shortName>
        <ecNumber evidence="9">1.1.1.34</ecNumber>
    </recommendedName>
</protein>
<dbReference type="PANTHER" id="PTHR10572:SF24">
    <property type="entry name" value="3-HYDROXY-3-METHYLGLUTARYL-COENZYME A REDUCTASE"/>
    <property type="match status" value="1"/>
</dbReference>
<dbReference type="SUPFAM" id="SSF82866">
    <property type="entry name" value="Multidrug efflux transporter AcrB transmembrane domain"/>
    <property type="match status" value="1"/>
</dbReference>
<feature type="transmembrane region" description="Helical" evidence="9">
    <location>
        <begin position="508"/>
        <end position="526"/>
    </location>
</feature>
<comment type="caution">
    <text evidence="12">The sequence shown here is derived from an EMBL/GenBank/DDBJ whole genome shotgun (WGS) entry which is preliminary data.</text>
</comment>
<dbReference type="Pfam" id="PF12349">
    <property type="entry name" value="Sterol-sensing"/>
    <property type="match status" value="1"/>
</dbReference>
<feature type="region of interest" description="Disordered" evidence="10">
    <location>
        <begin position="1483"/>
        <end position="1529"/>
    </location>
</feature>
<dbReference type="Gene3D" id="1.10.3270.10">
    <property type="entry name" value="HMGR, N-terminal domain"/>
    <property type="match status" value="1"/>
</dbReference>
<dbReference type="PROSITE" id="PS00318">
    <property type="entry name" value="HMG_COA_REDUCTASE_2"/>
    <property type="match status" value="1"/>
</dbReference>
<feature type="region of interest" description="Disordered" evidence="10">
    <location>
        <begin position="1602"/>
        <end position="1717"/>
    </location>
</feature>
<evidence type="ECO:0000256" key="6">
    <source>
        <dbReference type="ARBA" id="ARBA00022989"/>
    </source>
</evidence>
<feature type="compositionally biased region" description="Low complexity" evidence="10">
    <location>
        <begin position="1350"/>
        <end position="1360"/>
    </location>
</feature>
<dbReference type="GO" id="GO:0004420">
    <property type="term" value="F:hydroxymethylglutaryl-CoA reductase (NADPH) activity"/>
    <property type="evidence" value="ECO:0007669"/>
    <property type="project" value="UniProtKB-EC"/>
</dbReference>
<keyword evidence="8 9" id="KW-0472">Membrane</keyword>
<dbReference type="InterPro" id="IPR053958">
    <property type="entry name" value="HMGCR/SNAP/NPC1-like_SSD"/>
</dbReference>
<evidence type="ECO:0000256" key="4">
    <source>
        <dbReference type="ARBA" id="ARBA00022824"/>
    </source>
</evidence>